<keyword evidence="5" id="KW-1185">Reference proteome</keyword>
<accession>A0A1I6AZW0</accession>
<feature type="transmembrane region" description="Helical" evidence="1">
    <location>
        <begin position="43"/>
        <end position="60"/>
    </location>
</feature>
<feature type="transmembrane region" description="Helical" evidence="1">
    <location>
        <begin position="66"/>
        <end position="85"/>
    </location>
</feature>
<reference evidence="2 5" key="3">
    <citation type="submission" date="2020-01" db="EMBL/GenBank/DDBJ databases">
        <title>Insect and environment-associated Actinomycetes.</title>
        <authorList>
            <person name="Currrie C."/>
            <person name="Chevrette M."/>
            <person name="Carlson C."/>
            <person name="Stubbendieck R."/>
            <person name="Wendt-Pienkowski E."/>
        </authorList>
    </citation>
    <scope>NUCLEOTIDE SEQUENCE [LARGE SCALE GENOMIC DNA]</scope>
    <source>
        <strain evidence="2 5">SID8386</strain>
    </source>
</reference>
<name>A0A1I6AZW0_9PSEU</name>
<reference evidence="4" key="2">
    <citation type="submission" date="2016-10" db="EMBL/GenBank/DDBJ databases">
        <authorList>
            <person name="Varghese N."/>
            <person name="Submissions S."/>
        </authorList>
    </citation>
    <scope>NUCLEOTIDE SEQUENCE [LARGE SCALE GENOMIC DNA]</scope>
    <source>
        <strain evidence="4">DSM 44637</strain>
    </source>
</reference>
<dbReference type="InterPro" id="IPR021401">
    <property type="entry name" value="DUF3040"/>
</dbReference>
<evidence type="ECO:0000256" key="1">
    <source>
        <dbReference type="SAM" id="Phobius"/>
    </source>
</evidence>
<gene>
    <name evidence="2" type="ORF">G3I59_12690</name>
    <name evidence="3" type="ORF">SAMN05421854_12216</name>
</gene>
<dbReference type="EMBL" id="FOWC01000022">
    <property type="protein sequence ID" value="SFQ74222.1"/>
    <property type="molecule type" value="Genomic_DNA"/>
</dbReference>
<dbReference type="RefSeq" id="WP_067589070.1">
    <property type="nucleotide sequence ID" value="NZ_FOWC01000022.1"/>
</dbReference>
<evidence type="ECO:0000313" key="2">
    <source>
        <dbReference type="EMBL" id="NEC56419.1"/>
    </source>
</evidence>
<dbReference type="EMBL" id="JAAGNC010000069">
    <property type="protein sequence ID" value="NEC56419.1"/>
    <property type="molecule type" value="Genomic_DNA"/>
</dbReference>
<evidence type="ECO:0000313" key="3">
    <source>
        <dbReference type="EMBL" id="SFQ74222.1"/>
    </source>
</evidence>
<organism evidence="3 4">
    <name type="scientific">Amycolatopsis rubida</name>
    <dbReference type="NCBI Taxonomy" id="112413"/>
    <lineage>
        <taxon>Bacteria</taxon>
        <taxon>Bacillati</taxon>
        <taxon>Actinomycetota</taxon>
        <taxon>Actinomycetes</taxon>
        <taxon>Pseudonocardiales</taxon>
        <taxon>Pseudonocardiaceae</taxon>
        <taxon>Amycolatopsis</taxon>
    </lineage>
</organism>
<protein>
    <submittedName>
        <fullName evidence="2">DUF3040 domain-containing protein</fullName>
    </submittedName>
</protein>
<dbReference type="AlphaFoldDB" id="A0A1I6AZW0"/>
<dbReference type="Pfam" id="PF11239">
    <property type="entry name" value="DUF3040"/>
    <property type="match status" value="1"/>
</dbReference>
<evidence type="ECO:0000313" key="4">
    <source>
        <dbReference type="Proteomes" id="UP000199137"/>
    </source>
</evidence>
<dbReference type="Proteomes" id="UP000199137">
    <property type="component" value="Unassembled WGS sequence"/>
</dbReference>
<proteinExistence type="predicted"/>
<evidence type="ECO:0000313" key="5">
    <source>
        <dbReference type="Proteomes" id="UP000470404"/>
    </source>
</evidence>
<sequence>MLPHRDRSALRKIEEELAASDPVFAATLSQGVPPVQTRRWQKILVLAEVTAAMMLVFGLMAGETGWFLWGLLAAPPLVWAHRTVLQRRRERVADDRT</sequence>
<keyword evidence="1" id="KW-1133">Transmembrane helix</keyword>
<keyword evidence="1" id="KW-0812">Transmembrane</keyword>
<dbReference type="Proteomes" id="UP000470404">
    <property type="component" value="Unassembled WGS sequence"/>
</dbReference>
<keyword evidence="1" id="KW-0472">Membrane</keyword>
<reference evidence="3" key="1">
    <citation type="submission" date="2016-10" db="EMBL/GenBank/DDBJ databases">
        <authorList>
            <person name="de Groot N.N."/>
        </authorList>
    </citation>
    <scope>NUCLEOTIDE SEQUENCE [LARGE SCALE GENOMIC DNA]</scope>
    <source>
        <strain evidence="3">DSM 44637</strain>
    </source>
</reference>